<feature type="binding site" evidence="15">
    <location>
        <position position="65"/>
    </location>
    <ligand>
        <name>Zn(2+)</name>
        <dbReference type="ChEBI" id="CHEBI:29105"/>
        <label>2</label>
    </ligand>
</feature>
<comment type="catalytic activity">
    <reaction evidence="17">
        <text>a phosphate monoester + H2O = an alcohol + phosphate</text>
        <dbReference type="Rhea" id="RHEA:15017"/>
        <dbReference type="ChEBI" id="CHEBI:15377"/>
        <dbReference type="ChEBI" id="CHEBI:30879"/>
        <dbReference type="ChEBI" id="CHEBI:43474"/>
        <dbReference type="ChEBI" id="CHEBI:67140"/>
        <dbReference type="EC" id="3.1.3.1"/>
    </reaction>
</comment>
<comment type="similarity">
    <text evidence="2 16">Belongs to the alkaline phosphatase family.</text>
</comment>
<accession>Q17TZ1</accession>
<comment type="cofactor">
    <cofactor evidence="15">
        <name>Mg(2+)</name>
        <dbReference type="ChEBI" id="CHEBI:18420"/>
    </cofactor>
    <text evidence="15">Binds 1 Mg(2+) ion.</text>
</comment>
<sequence>MNQQNQLYARLQVTTTVVLLLIILKSFHAQDADFWNQQAQDNMKRILAKKHNTNVAKNVIFFLGDGMGVSTVTAARIYGGQKVNKSGEEHILSFEAFPEIGLIKTYNTDLQVPDSAGTGTAFLCGVKSKAGTLGLNDHVIYSNCTSQRGAEVTSILDWSTAEGKSTGIVTTARLTHATPAAAYAHAARRGWEGDTEMPTDAQTCKDIAYQLVMENSNIEVLMGGGRRYFLSENKTDPELNYAHRYQRKDLDLIDEWISEKQRRKVSHRYVWNKKQFQDTDPETTYYLLGLFESSHMQYEYARDKSDAGEPSLREMTEKAIQILSKNPKGYFLLVEGGRIDHAHHDTRAGRALEETVALDEAVTSAASLTNQDDTLIVVTADHSHVFMMAGYPSRGNNILGKVDDSEGDDGLPYTTLVYGNGYEQRKNITDIDTTDFGYRQESLVPLYSETHGGEDVAVYARGPMAHLFVGTHEQSYIPHVMAYASCVGVNKQHCSRTPPTDELTSNLASIRQGDAFLVLVFLCIVNVMHCF</sequence>
<dbReference type="EC" id="3.1.3.1" evidence="3 17"/>
<evidence type="ECO:0000256" key="11">
    <source>
        <dbReference type="ARBA" id="ARBA00023136"/>
    </source>
</evidence>
<dbReference type="PANTHER" id="PTHR11596">
    <property type="entry name" value="ALKALINE PHOSPHATASE"/>
    <property type="match status" value="1"/>
</dbReference>
<evidence type="ECO:0000256" key="6">
    <source>
        <dbReference type="ARBA" id="ARBA00022622"/>
    </source>
</evidence>
<dbReference type="SUPFAM" id="SSF53649">
    <property type="entry name" value="Alkaline phosphatase-like"/>
    <property type="match status" value="1"/>
</dbReference>
<dbReference type="FunFam" id="3.40.720.10:FF:000008">
    <property type="entry name" value="Alkaline phosphatase"/>
    <property type="match status" value="1"/>
</dbReference>
<comment type="cofactor">
    <cofactor evidence="15">
        <name>Zn(2+)</name>
        <dbReference type="ChEBI" id="CHEBI:29105"/>
    </cofactor>
    <text evidence="15">Binds 2 Zn(2+) ions.</text>
</comment>
<keyword evidence="4" id="KW-1003">Cell membrane</keyword>
<dbReference type="SMART" id="SM00098">
    <property type="entry name" value="alkPPc"/>
    <property type="match status" value="1"/>
</dbReference>
<keyword evidence="11" id="KW-0472">Membrane</keyword>
<evidence type="ECO:0000256" key="2">
    <source>
        <dbReference type="ARBA" id="ARBA00005984"/>
    </source>
</evidence>
<dbReference type="GO" id="GO:0004035">
    <property type="term" value="F:alkaline phosphatase activity"/>
    <property type="evidence" value="ECO:0007669"/>
    <property type="project" value="UniProtKB-EC"/>
</dbReference>
<dbReference type="InterPro" id="IPR018299">
    <property type="entry name" value="Alkaline_phosphatase_AS"/>
</dbReference>
<reference evidence="18" key="2">
    <citation type="journal article" date="2007" name="Mar. Biotechnol.">
        <title>A novel glycosylphosphatidylinositol-anchored alkaline phosphatase dwells in the hepatic duct of the pearl oyster, Pinctada fucata.</title>
        <authorList>
            <person name="Xie L.P."/>
            <person name="Wu Y.T."/>
            <person name="Dai Y.P."/>
            <person name="Li Q."/>
            <person name="Zhang R.Q."/>
        </authorList>
    </citation>
    <scope>NUCLEOTIDE SEQUENCE</scope>
</reference>
<feature type="active site" description="Phosphoserine intermediate" evidence="14">
    <location>
        <position position="115"/>
    </location>
</feature>
<dbReference type="InterPro" id="IPR001952">
    <property type="entry name" value="Alkaline_phosphatase"/>
</dbReference>
<dbReference type="PRINTS" id="PR00113">
    <property type="entry name" value="ALKPHPHTASE"/>
</dbReference>
<dbReference type="GO" id="GO:0046872">
    <property type="term" value="F:metal ion binding"/>
    <property type="evidence" value="ECO:0007669"/>
    <property type="project" value="UniProtKB-KW"/>
</dbReference>
<evidence type="ECO:0000313" key="18">
    <source>
        <dbReference type="EMBL" id="AAV69062.1"/>
    </source>
</evidence>
<evidence type="ECO:0000256" key="4">
    <source>
        <dbReference type="ARBA" id="ARBA00022475"/>
    </source>
</evidence>
<protein>
    <recommendedName>
        <fullName evidence="3 17">Alkaline phosphatase</fullName>
        <ecNumber evidence="3 17">3.1.3.1</ecNumber>
    </recommendedName>
</protein>
<dbReference type="InterPro" id="IPR017850">
    <property type="entry name" value="Alkaline_phosphatase_core_sf"/>
</dbReference>
<dbReference type="Gene3D" id="3.40.720.10">
    <property type="entry name" value="Alkaline Phosphatase, subunit A"/>
    <property type="match status" value="1"/>
</dbReference>
<keyword evidence="10 15" id="KW-0460">Magnesium</keyword>
<evidence type="ECO:0000256" key="7">
    <source>
        <dbReference type="ARBA" id="ARBA00022723"/>
    </source>
</evidence>
<dbReference type="BRENDA" id="3.1.3.1">
    <property type="organism ID" value="6863"/>
</dbReference>
<evidence type="ECO:0000256" key="14">
    <source>
        <dbReference type="PIRSR" id="PIRSR601952-1"/>
    </source>
</evidence>
<reference evidence="18" key="1">
    <citation type="submission" date="2004-06" db="EMBL/GenBank/DDBJ databases">
        <title>Site-specific mutation studies on active sites of alkaline phosphatase after cloning its gene from pearl oyster (Pinctada fucata).</title>
        <authorList>
            <person name="Dai Y.-P."/>
            <person name="Xie L.-P."/>
            <person name="Chen L."/>
            <person name="Xiong X.-H."/>
            <person name="Fan W.-M."/>
            <person name="Zhang R.-Q."/>
        </authorList>
    </citation>
    <scope>NUCLEOTIDE SEQUENCE</scope>
</reference>
<keyword evidence="7 15" id="KW-0479">Metal-binding</keyword>
<keyword evidence="12" id="KW-0325">Glycoprotein</keyword>
<feature type="binding site" evidence="15">
    <location>
        <position position="65"/>
    </location>
    <ligand>
        <name>Mg(2+)</name>
        <dbReference type="ChEBI" id="CHEBI:18420"/>
    </ligand>
</feature>
<evidence type="ECO:0000256" key="16">
    <source>
        <dbReference type="RuleBase" id="RU003946"/>
    </source>
</evidence>
<evidence type="ECO:0000256" key="15">
    <source>
        <dbReference type="PIRSR" id="PIRSR601952-2"/>
    </source>
</evidence>
<dbReference type="SMR" id="Q17TZ1"/>
<keyword evidence="6" id="KW-0336">GPI-anchor</keyword>
<dbReference type="PROSITE" id="PS00123">
    <property type="entry name" value="ALKALINE_PHOSPHATASE"/>
    <property type="match status" value="1"/>
</dbReference>
<evidence type="ECO:0000256" key="13">
    <source>
        <dbReference type="ARBA" id="ARBA00023288"/>
    </source>
</evidence>
<dbReference type="EMBL" id="AY653739">
    <property type="protein sequence ID" value="AAV69062.1"/>
    <property type="molecule type" value="mRNA"/>
</dbReference>
<dbReference type="AlphaFoldDB" id="Q17TZ1"/>
<evidence type="ECO:0000256" key="12">
    <source>
        <dbReference type="ARBA" id="ARBA00023180"/>
    </source>
</evidence>
<dbReference type="GO" id="GO:0005886">
    <property type="term" value="C:plasma membrane"/>
    <property type="evidence" value="ECO:0007669"/>
    <property type="project" value="UniProtKB-SubCell"/>
</dbReference>
<evidence type="ECO:0000256" key="10">
    <source>
        <dbReference type="ARBA" id="ARBA00022842"/>
    </source>
</evidence>
<evidence type="ECO:0000256" key="3">
    <source>
        <dbReference type="ARBA" id="ARBA00012647"/>
    </source>
</evidence>
<keyword evidence="8 17" id="KW-0378">Hydrolase</keyword>
<feature type="binding site" evidence="15">
    <location>
        <position position="178"/>
    </location>
    <ligand>
        <name>Mg(2+)</name>
        <dbReference type="ChEBI" id="CHEBI:18420"/>
    </ligand>
</feature>
<dbReference type="CDD" id="cd16012">
    <property type="entry name" value="ALP"/>
    <property type="match status" value="1"/>
</dbReference>
<feature type="binding site" evidence="15">
    <location>
        <position position="340"/>
    </location>
    <ligand>
        <name>Zn(2+)</name>
        <dbReference type="ChEBI" id="CHEBI:29105"/>
        <label>2</label>
    </ligand>
</feature>
<evidence type="ECO:0000256" key="8">
    <source>
        <dbReference type="ARBA" id="ARBA00022801"/>
    </source>
</evidence>
<evidence type="ECO:0000256" key="17">
    <source>
        <dbReference type="RuleBase" id="RU003947"/>
    </source>
</evidence>
<feature type="binding site" evidence="15">
    <location>
        <position position="335"/>
    </location>
    <ligand>
        <name>Mg(2+)</name>
        <dbReference type="ChEBI" id="CHEBI:18420"/>
    </ligand>
</feature>
<keyword evidence="13" id="KW-0449">Lipoprotein</keyword>
<dbReference type="Pfam" id="PF00245">
    <property type="entry name" value="Alk_phosphatase"/>
    <property type="match status" value="1"/>
</dbReference>
<feature type="binding site" evidence="15">
    <location>
        <position position="176"/>
    </location>
    <ligand>
        <name>Mg(2+)</name>
        <dbReference type="ChEBI" id="CHEBI:18420"/>
    </ligand>
</feature>
<evidence type="ECO:0000256" key="5">
    <source>
        <dbReference type="ARBA" id="ARBA00022553"/>
    </source>
</evidence>
<keyword evidence="5" id="KW-0597">Phosphoprotein</keyword>
<feature type="binding site" evidence="15">
    <location>
        <position position="381"/>
    </location>
    <ligand>
        <name>Zn(2+)</name>
        <dbReference type="ChEBI" id="CHEBI:29105"/>
        <label>2</label>
    </ligand>
</feature>
<dbReference type="PANTHER" id="PTHR11596:SF5">
    <property type="entry name" value="ALKALINE PHOSPHATASE"/>
    <property type="match status" value="1"/>
</dbReference>
<evidence type="ECO:0000256" key="1">
    <source>
        <dbReference type="ARBA" id="ARBA00004609"/>
    </source>
</evidence>
<comment type="subcellular location">
    <subcellularLocation>
        <location evidence="1">Cell membrane</location>
        <topology evidence="1">Lipid-anchor</topology>
        <topology evidence="1">GPI-anchor</topology>
    </subcellularLocation>
</comment>
<feature type="binding site" evidence="15">
    <location>
        <position position="382"/>
    </location>
    <ligand>
        <name>Zn(2+)</name>
        <dbReference type="ChEBI" id="CHEBI:29105"/>
        <label>2</label>
    </ligand>
</feature>
<proteinExistence type="evidence at transcript level"/>
<organism evidence="18">
    <name type="scientific">Pinctada fucata</name>
    <name type="common">Akoya pearl oyster</name>
    <name type="synonym">Pinctada imbricata fucata</name>
    <dbReference type="NCBI Taxonomy" id="50426"/>
    <lineage>
        <taxon>Eukaryota</taxon>
        <taxon>Metazoa</taxon>
        <taxon>Spiralia</taxon>
        <taxon>Lophotrochozoa</taxon>
        <taxon>Mollusca</taxon>
        <taxon>Bivalvia</taxon>
        <taxon>Autobranchia</taxon>
        <taxon>Pteriomorphia</taxon>
        <taxon>Pterioida</taxon>
        <taxon>Pterioidea</taxon>
        <taxon>Pteriidae</taxon>
        <taxon>Pinctada</taxon>
    </lineage>
</organism>
<keyword evidence="9 15" id="KW-0862">Zinc</keyword>
<feature type="binding site" evidence="15">
    <location>
        <position position="344"/>
    </location>
    <ligand>
        <name>Mg(2+)</name>
        <dbReference type="ChEBI" id="CHEBI:18420"/>
    </ligand>
</feature>
<dbReference type="GO" id="GO:0098552">
    <property type="term" value="C:side of membrane"/>
    <property type="evidence" value="ECO:0007669"/>
    <property type="project" value="UniProtKB-KW"/>
</dbReference>
<feature type="binding site" evidence="15">
    <location>
        <position position="451"/>
    </location>
    <ligand>
        <name>Zn(2+)</name>
        <dbReference type="ChEBI" id="CHEBI:29105"/>
        <label>2</label>
    </ligand>
</feature>
<evidence type="ECO:0000256" key="9">
    <source>
        <dbReference type="ARBA" id="ARBA00022833"/>
    </source>
</evidence>
<name>Q17TZ1_PINFU</name>